<reference evidence="1 2" key="1">
    <citation type="journal article" date="2019" name="Sci. Rep.">
        <title>Orb-weaving spider Araneus ventricosus genome elucidates the spidroin gene catalogue.</title>
        <authorList>
            <person name="Kono N."/>
            <person name="Nakamura H."/>
            <person name="Ohtoshi R."/>
            <person name="Moran D.A.P."/>
            <person name="Shinohara A."/>
            <person name="Yoshida Y."/>
            <person name="Fujiwara M."/>
            <person name="Mori M."/>
            <person name="Tomita M."/>
            <person name="Arakawa K."/>
        </authorList>
    </citation>
    <scope>NUCLEOTIDE SEQUENCE [LARGE SCALE GENOMIC DNA]</scope>
</reference>
<organism evidence="1 2">
    <name type="scientific">Araneus ventricosus</name>
    <name type="common">Orbweaver spider</name>
    <name type="synonym">Epeira ventricosa</name>
    <dbReference type="NCBI Taxonomy" id="182803"/>
    <lineage>
        <taxon>Eukaryota</taxon>
        <taxon>Metazoa</taxon>
        <taxon>Ecdysozoa</taxon>
        <taxon>Arthropoda</taxon>
        <taxon>Chelicerata</taxon>
        <taxon>Arachnida</taxon>
        <taxon>Araneae</taxon>
        <taxon>Araneomorphae</taxon>
        <taxon>Entelegynae</taxon>
        <taxon>Araneoidea</taxon>
        <taxon>Araneidae</taxon>
        <taxon>Araneus</taxon>
    </lineage>
</organism>
<dbReference type="AlphaFoldDB" id="A0A4Y2ITN0"/>
<gene>
    <name evidence="1" type="ORF">AVEN_236445_1</name>
</gene>
<evidence type="ECO:0000313" key="2">
    <source>
        <dbReference type="Proteomes" id="UP000499080"/>
    </source>
</evidence>
<dbReference type="EMBL" id="BGPR01002931">
    <property type="protein sequence ID" value="GBM81238.1"/>
    <property type="molecule type" value="Genomic_DNA"/>
</dbReference>
<protein>
    <submittedName>
        <fullName evidence="1">Uncharacterized protein</fullName>
    </submittedName>
</protein>
<sequence length="19" mass="2128">MYTPSQYGLKWAAITGNKV</sequence>
<accession>A0A4Y2ITN0</accession>
<feature type="non-terminal residue" evidence="1">
    <location>
        <position position="19"/>
    </location>
</feature>
<dbReference type="Proteomes" id="UP000499080">
    <property type="component" value="Unassembled WGS sequence"/>
</dbReference>
<evidence type="ECO:0000313" key="1">
    <source>
        <dbReference type="EMBL" id="GBM81238.1"/>
    </source>
</evidence>
<keyword evidence="2" id="KW-1185">Reference proteome</keyword>
<comment type="caution">
    <text evidence="1">The sequence shown here is derived from an EMBL/GenBank/DDBJ whole genome shotgun (WGS) entry which is preliminary data.</text>
</comment>
<name>A0A4Y2ITN0_ARAVE</name>
<proteinExistence type="predicted"/>